<dbReference type="EMBL" id="JAQQPM010000001">
    <property type="protein sequence ID" value="KAK2067157.1"/>
    <property type="molecule type" value="Genomic_DNA"/>
</dbReference>
<evidence type="ECO:0000313" key="3">
    <source>
        <dbReference type="Proteomes" id="UP001217918"/>
    </source>
</evidence>
<evidence type="ECO:0000256" key="1">
    <source>
        <dbReference type="SAM" id="MobiDB-lite"/>
    </source>
</evidence>
<protein>
    <submittedName>
        <fullName evidence="2">Uncharacterized protein</fullName>
    </submittedName>
</protein>
<comment type="caution">
    <text evidence="2">The sequence shown here is derived from an EMBL/GenBank/DDBJ whole genome shotgun (WGS) entry which is preliminary data.</text>
</comment>
<feature type="region of interest" description="Disordered" evidence="1">
    <location>
        <begin position="62"/>
        <end position="82"/>
    </location>
</feature>
<proteinExistence type="predicted"/>
<gene>
    <name evidence="2" type="ORF">P8C59_000916</name>
</gene>
<reference evidence="2" key="1">
    <citation type="journal article" date="2023" name="Mol. Plant Microbe Interact.">
        <title>Elucidating the Obligate Nature and Biological Capacity of an Invasive Fungal Corn Pathogen.</title>
        <authorList>
            <person name="MacCready J.S."/>
            <person name="Roggenkamp E.M."/>
            <person name="Gdanetz K."/>
            <person name="Chilvers M.I."/>
        </authorList>
    </citation>
    <scope>NUCLEOTIDE SEQUENCE</scope>
    <source>
        <strain evidence="2">PM02</strain>
    </source>
</reference>
<dbReference type="AlphaFoldDB" id="A0AAD9M8C5"/>
<accession>A0AAD9M8C5</accession>
<dbReference type="Proteomes" id="UP001217918">
    <property type="component" value="Unassembled WGS sequence"/>
</dbReference>
<name>A0AAD9M8C5_9PEZI</name>
<organism evidence="2 3">
    <name type="scientific">Phyllachora maydis</name>
    <dbReference type="NCBI Taxonomy" id="1825666"/>
    <lineage>
        <taxon>Eukaryota</taxon>
        <taxon>Fungi</taxon>
        <taxon>Dikarya</taxon>
        <taxon>Ascomycota</taxon>
        <taxon>Pezizomycotina</taxon>
        <taxon>Sordariomycetes</taxon>
        <taxon>Sordariomycetidae</taxon>
        <taxon>Phyllachorales</taxon>
        <taxon>Phyllachoraceae</taxon>
        <taxon>Phyllachora</taxon>
    </lineage>
</organism>
<keyword evidence="3" id="KW-1185">Reference proteome</keyword>
<sequence>MPDPRVIQPTLAVPHHLMPPYLILMFVSINRPNIHSTFALAVILASPAQAIPGAPPPITDLHPFVTGLRPPPPPVQSNPLTNCAGWIDVDPG</sequence>
<evidence type="ECO:0000313" key="2">
    <source>
        <dbReference type="EMBL" id="KAK2067157.1"/>
    </source>
</evidence>